<gene>
    <name evidence="10" type="ORF">PAC_06118</name>
</gene>
<evidence type="ECO:0000256" key="6">
    <source>
        <dbReference type="ARBA" id="ARBA00023004"/>
    </source>
</evidence>
<dbReference type="GO" id="GO:0005506">
    <property type="term" value="F:iron ion binding"/>
    <property type="evidence" value="ECO:0007669"/>
    <property type="project" value="InterPro"/>
</dbReference>
<evidence type="ECO:0000256" key="1">
    <source>
        <dbReference type="ARBA" id="ARBA00001971"/>
    </source>
</evidence>
<dbReference type="OrthoDB" id="1844152at2759"/>
<reference evidence="10 11" key="1">
    <citation type="submission" date="2016-03" db="EMBL/GenBank/DDBJ databases">
        <authorList>
            <person name="Ploux O."/>
        </authorList>
    </citation>
    <scope>NUCLEOTIDE SEQUENCE [LARGE SCALE GENOMIC DNA]</scope>
    <source>
        <strain evidence="10 11">UAMH 11012</strain>
    </source>
</reference>
<keyword evidence="4 8" id="KW-0479">Metal-binding</keyword>
<evidence type="ECO:0000256" key="2">
    <source>
        <dbReference type="ARBA" id="ARBA00010617"/>
    </source>
</evidence>
<protein>
    <submittedName>
        <fullName evidence="10">Related to cycloheximide-inducible protein CIP70 (Cytochrome P450 family)</fullName>
    </submittedName>
</protein>
<keyword evidence="6 8" id="KW-0408">Iron</keyword>
<dbReference type="Proteomes" id="UP000184330">
    <property type="component" value="Unassembled WGS sequence"/>
</dbReference>
<organism evidence="10 11">
    <name type="scientific">Phialocephala subalpina</name>
    <dbReference type="NCBI Taxonomy" id="576137"/>
    <lineage>
        <taxon>Eukaryota</taxon>
        <taxon>Fungi</taxon>
        <taxon>Dikarya</taxon>
        <taxon>Ascomycota</taxon>
        <taxon>Pezizomycotina</taxon>
        <taxon>Leotiomycetes</taxon>
        <taxon>Helotiales</taxon>
        <taxon>Mollisiaceae</taxon>
        <taxon>Phialocephala</taxon>
        <taxon>Phialocephala fortinii species complex</taxon>
    </lineage>
</organism>
<accession>A0A1L7WU13</accession>
<dbReference type="GO" id="GO:0020037">
    <property type="term" value="F:heme binding"/>
    <property type="evidence" value="ECO:0007669"/>
    <property type="project" value="InterPro"/>
</dbReference>
<dbReference type="PANTHER" id="PTHR46206">
    <property type="entry name" value="CYTOCHROME P450"/>
    <property type="match status" value="1"/>
</dbReference>
<evidence type="ECO:0000256" key="4">
    <source>
        <dbReference type="ARBA" id="ARBA00022723"/>
    </source>
</evidence>
<proteinExistence type="inferred from homology"/>
<evidence type="ECO:0000313" key="10">
    <source>
        <dbReference type="EMBL" id="CZR56230.1"/>
    </source>
</evidence>
<dbReference type="CDD" id="cd11041">
    <property type="entry name" value="CYP503A1-like"/>
    <property type="match status" value="1"/>
</dbReference>
<dbReference type="GO" id="GO:0004497">
    <property type="term" value="F:monooxygenase activity"/>
    <property type="evidence" value="ECO:0007669"/>
    <property type="project" value="UniProtKB-KW"/>
</dbReference>
<evidence type="ECO:0000256" key="8">
    <source>
        <dbReference type="PIRSR" id="PIRSR602403-1"/>
    </source>
</evidence>
<dbReference type="InterPro" id="IPR036396">
    <property type="entry name" value="Cyt_P450_sf"/>
</dbReference>
<evidence type="ECO:0000313" key="11">
    <source>
        <dbReference type="Proteomes" id="UP000184330"/>
    </source>
</evidence>
<evidence type="ECO:0000256" key="7">
    <source>
        <dbReference type="ARBA" id="ARBA00023033"/>
    </source>
</evidence>
<feature type="binding site" description="axial binding residue" evidence="8">
    <location>
        <position position="458"/>
    </location>
    <ligand>
        <name>heme</name>
        <dbReference type="ChEBI" id="CHEBI:30413"/>
    </ligand>
    <ligandPart>
        <name>Fe</name>
        <dbReference type="ChEBI" id="CHEBI:18248"/>
    </ligandPart>
</feature>
<keyword evidence="5 9" id="KW-0560">Oxidoreductase</keyword>
<dbReference type="Gene3D" id="1.10.630.10">
    <property type="entry name" value="Cytochrome P450"/>
    <property type="match status" value="1"/>
</dbReference>
<dbReference type="SUPFAM" id="SSF48264">
    <property type="entry name" value="Cytochrome P450"/>
    <property type="match status" value="1"/>
</dbReference>
<dbReference type="EMBL" id="FJOG01000007">
    <property type="protein sequence ID" value="CZR56230.1"/>
    <property type="molecule type" value="Genomic_DNA"/>
</dbReference>
<dbReference type="InterPro" id="IPR001128">
    <property type="entry name" value="Cyt_P450"/>
</dbReference>
<dbReference type="AlphaFoldDB" id="A0A1L7WU13"/>
<dbReference type="STRING" id="576137.A0A1L7WU13"/>
<evidence type="ECO:0000256" key="3">
    <source>
        <dbReference type="ARBA" id="ARBA00022617"/>
    </source>
</evidence>
<sequence length="513" mass="58469">MLFSVALVSACLAILLLVATVQYVYSRFFSRQSIPDSIPWVSQSNSPLARARITLQSFLHTRDLVLEGYHKYSKKNTPFVLPNITTGPEVILPMSQMEWLLSQPDNVISQNEVNRAFLQADHTMLHPKVIPDHVHDDVIKKELTKLLGDYMGDVQEEIDFAFRREWGVDTKEWKEVGAYESMLNVVARVSNRVLVGFPLCRNEEYLENSKNFARLVVVQAVFISFIPESFKRFFAPLINIFDYKRYLACAKYSIPIIKQRLSTPSPDEKVKNDYIQWSISHSYRNNNPSERTVDIISKRLNVIQFAAIQSSAITLTNLILDLAACPLLPQYLSHMRAEILSELNASDGIWTKGALARMLSLDSCLRESMRLWGFVSRGLLKKVVAKEGVRLPSGEHLVCGTNVGFHAFPVHRDEHVYECSQEFRPLRFVSGQGDQKQGTALVTTSSTFMAFSHGRHACPGRFFASQQMKLILAYIALNYDIERIPVRPDNQWLVGSQGPPLDFKVRVRRRVDI</sequence>
<dbReference type="InterPro" id="IPR002403">
    <property type="entry name" value="Cyt_P450_E_grp-IV"/>
</dbReference>
<dbReference type="GO" id="GO:0016705">
    <property type="term" value="F:oxidoreductase activity, acting on paired donors, with incorporation or reduction of molecular oxygen"/>
    <property type="evidence" value="ECO:0007669"/>
    <property type="project" value="InterPro"/>
</dbReference>
<dbReference type="PANTHER" id="PTHR46206:SF1">
    <property type="entry name" value="P450, PUTATIVE (EUROFUNG)-RELATED"/>
    <property type="match status" value="1"/>
</dbReference>
<dbReference type="Pfam" id="PF00067">
    <property type="entry name" value="p450"/>
    <property type="match status" value="1"/>
</dbReference>
<dbReference type="PRINTS" id="PR00465">
    <property type="entry name" value="EP450IV"/>
</dbReference>
<keyword evidence="3 8" id="KW-0349">Heme</keyword>
<comment type="cofactor">
    <cofactor evidence="1 8">
        <name>heme</name>
        <dbReference type="ChEBI" id="CHEBI:30413"/>
    </cofactor>
</comment>
<evidence type="ECO:0000256" key="9">
    <source>
        <dbReference type="RuleBase" id="RU000461"/>
    </source>
</evidence>
<dbReference type="PROSITE" id="PS00086">
    <property type="entry name" value="CYTOCHROME_P450"/>
    <property type="match status" value="1"/>
</dbReference>
<keyword evidence="11" id="KW-1185">Reference proteome</keyword>
<comment type="similarity">
    <text evidence="2 9">Belongs to the cytochrome P450 family.</text>
</comment>
<evidence type="ECO:0000256" key="5">
    <source>
        <dbReference type="ARBA" id="ARBA00023002"/>
    </source>
</evidence>
<name>A0A1L7WU13_9HELO</name>
<dbReference type="InterPro" id="IPR017972">
    <property type="entry name" value="Cyt_P450_CS"/>
</dbReference>
<keyword evidence="7 9" id="KW-0503">Monooxygenase</keyword>